<sequence>MPDSEVGSDTSSCYIPRFPTEVTEVILSKCDGATLLEAKAGDNICARIIDTRINWQQRCMSEIPECLREELLLQMYPKYWFTDNVNWPTVFETWVKWNKFFTNLGKSSEVQRMEEPPYSINCVEVSGDVAFVGHAQGVQSYNLTSGESTVIFHGIAVDSMELFTQPGAPTHDNEILKGCLHDKLDLYLKPRFHNVIDLRKRYHHSRSYNPVREKVLTKYCKNATLHLKESEYNNYFPSGDLILLSGEDVYSVPSDCDNSKGICLYNNTISYFVKSSPLVMAALNFKLERVSSCCSADMKSRPIDCACGCLRAMAFKLKTWKCGMFFAISMCNRLYMNLRNSSIYVYLKEKVITSIELFQNFLILGTDVGYLFLYQIQKLEDLLQFDFNSPIHRIDVDDSAIIAIRSYQKNCTPGLAVATRSCLYRITANV</sequence>
<dbReference type="AlphaFoldDB" id="A0A9P0AAC8"/>
<dbReference type="EMBL" id="OU963864">
    <property type="protein sequence ID" value="CAH0386664.1"/>
    <property type="molecule type" value="Genomic_DNA"/>
</dbReference>
<organism evidence="1 2">
    <name type="scientific">Bemisia tabaci</name>
    <name type="common">Sweetpotato whitefly</name>
    <name type="synonym">Aleurodes tabaci</name>
    <dbReference type="NCBI Taxonomy" id="7038"/>
    <lineage>
        <taxon>Eukaryota</taxon>
        <taxon>Metazoa</taxon>
        <taxon>Ecdysozoa</taxon>
        <taxon>Arthropoda</taxon>
        <taxon>Hexapoda</taxon>
        <taxon>Insecta</taxon>
        <taxon>Pterygota</taxon>
        <taxon>Neoptera</taxon>
        <taxon>Paraneoptera</taxon>
        <taxon>Hemiptera</taxon>
        <taxon>Sternorrhyncha</taxon>
        <taxon>Aleyrodoidea</taxon>
        <taxon>Aleyrodidae</taxon>
        <taxon>Aleyrodinae</taxon>
        <taxon>Bemisia</taxon>
    </lineage>
</organism>
<dbReference type="KEGG" id="btab:109031070"/>
<evidence type="ECO:0000313" key="2">
    <source>
        <dbReference type="Proteomes" id="UP001152759"/>
    </source>
</evidence>
<proteinExistence type="predicted"/>
<keyword evidence="2" id="KW-1185">Reference proteome</keyword>
<evidence type="ECO:0000313" key="1">
    <source>
        <dbReference type="EMBL" id="CAH0386664.1"/>
    </source>
</evidence>
<reference evidence="1" key="1">
    <citation type="submission" date="2021-12" db="EMBL/GenBank/DDBJ databases">
        <authorList>
            <person name="King R."/>
        </authorList>
    </citation>
    <scope>NUCLEOTIDE SEQUENCE</scope>
</reference>
<gene>
    <name evidence="1" type="ORF">BEMITA_LOCUS5750</name>
</gene>
<accession>A0A9P0AAC8</accession>
<name>A0A9P0AAC8_BEMTA</name>
<protein>
    <submittedName>
        <fullName evidence="1">Uncharacterized protein</fullName>
    </submittedName>
</protein>
<dbReference type="Proteomes" id="UP001152759">
    <property type="component" value="Chromosome 3"/>
</dbReference>